<keyword evidence="4" id="KW-0456">Lyase</keyword>
<evidence type="ECO:0000259" key="5">
    <source>
        <dbReference type="PROSITE" id="PS51891"/>
    </source>
</evidence>
<name>A0A9P5PPW3_9AGAR</name>
<keyword evidence="2" id="KW-0479">Metal-binding</keyword>
<sequence length="150" mass="16964">MSTTTADETVFKGSCFCGALTYTVKGKPILSAYCHCTLCQRLAASPCVATIHFPATAFNWTHAQPHEAAFDKYSNRFRCKSCGACTTSYNAIASKYSIWGAQLERDENGKIRNWDLIKPTAHMFYETRMMDYNDDLPKWDGYEGKSRRLS</sequence>
<dbReference type="AlphaFoldDB" id="A0A9P5PPW3"/>
<dbReference type="InterPro" id="IPR011057">
    <property type="entry name" value="Mss4-like_sf"/>
</dbReference>
<dbReference type="PROSITE" id="PS51891">
    <property type="entry name" value="CENP_V_GFA"/>
    <property type="match status" value="1"/>
</dbReference>
<dbReference type="OrthoDB" id="9970124at2759"/>
<dbReference type="PANTHER" id="PTHR33337:SF40">
    <property type="entry name" value="CENP-V_GFA DOMAIN-CONTAINING PROTEIN-RELATED"/>
    <property type="match status" value="1"/>
</dbReference>
<evidence type="ECO:0000256" key="4">
    <source>
        <dbReference type="ARBA" id="ARBA00023239"/>
    </source>
</evidence>
<proteinExistence type="inferred from homology"/>
<dbReference type="InterPro" id="IPR006913">
    <property type="entry name" value="CENP-V/GFA"/>
</dbReference>
<dbReference type="PANTHER" id="PTHR33337">
    <property type="entry name" value="GFA DOMAIN-CONTAINING PROTEIN"/>
    <property type="match status" value="1"/>
</dbReference>
<dbReference type="EMBL" id="JADNRY010000075">
    <property type="protein sequence ID" value="KAF9067303.1"/>
    <property type="molecule type" value="Genomic_DNA"/>
</dbReference>
<dbReference type="Proteomes" id="UP000772434">
    <property type="component" value="Unassembled WGS sequence"/>
</dbReference>
<reference evidence="6" key="1">
    <citation type="submission" date="2020-11" db="EMBL/GenBank/DDBJ databases">
        <authorList>
            <consortium name="DOE Joint Genome Institute"/>
            <person name="Ahrendt S."/>
            <person name="Riley R."/>
            <person name="Andreopoulos W."/>
            <person name="Labutti K."/>
            <person name="Pangilinan J."/>
            <person name="Ruiz-Duenas F.J."/>
            <person name="Barrasa J.M."/>
            <person name="Sanchez-Garcia M."/>
            <person name="Camarero S."/>
            <person name="Miyauchi S."/>
            <person name="Serrano A."/>
            <person name="Linde D."/>
            <person name="Babiker R."/>
            <person name="Drula E."/>
            <person name="Ayuso-Fernandez I."/>
            <person name="Pacheco R."/>
            <person name="Padilla G."/>
            <person name="Ferreira P."/>
            <person name="Barriuso J."/>
            <person name="Kellner H."/>
            <person name="Castanera R."/>
            <person name="Alfaro M."/>
            <person name="Ramirez L."/>
            <person name="Pisabarro A.G."/>
            <person name="Kuo A."/>
            <person name="Tritt A."/>
            <person name="Lipzen A."/>
            <person name="He G."/>
            <person name="Yan M."/>
            <person name="Ng V."/>
            <person name="Cullen D."/>
            <person name="Martin F."/>
            <person name="Rosso M.-N."/>
            <person name="Henrissat B."/>
            <person name="Hibbett D."/>
            <person name="Martinez A.T."/>
            <person name="Grigoriev I.V."/>
        </authorList>
    </citation>
    <scope>NUCLEOTIDE SEQUENCE</scope>
    <source>
        <strain evidence="6">AH 40177</strain>
    </source>
</reference>
<evidence type="ECO:0000313" key="6">
    <source>
        <dbReference type="EMBL" id="KAF9067303.1"/>
    </source>
</evidence>
<evidence type="ECO:0000313" key="7">
    <source>
        <dbReference type="Proteomes" id="UP000772434"/>
    </source>
</evidence>
<keyword evidence="3" id="KW-0862">Zinc</keyword>
<evidence type="ECO:0000256" key="1">
    <source>
        <dbReference type="ARBA" id="ARBA00005495"/>
    </source>
</evidence>
<comment type="similarity">
    <text evidence="1">Belongs to the Gfa family.</text>
</comment>
<evidence type="ECO:0000256" key="3">
    <source>
        <dbReference type="ARBA" id="ARBA00022833"/>
    </source>
</evidence>
<comment type="caution">
    <text evidence="6">The sequence shown here is derived from an EMBL/GenBank/DDBJ whole genome shotgun (WGS) entry which is preliminary data.</text>
</comment>
<dbReference type="GO" id="GO:0046872">
    <property type="term" value="F:metal ion binding"/>
    <property type="evidence" value="ECO:0007669"/>
    <property type="project" value="UniProtKB-KW"/>
</dbReference>
<dbReference type="SUPFAM" id="SSF51316">
    <property type="entry name" value="Mss4-like"/>
    <property type="match status" value="1"/>
</dbReference>
<organism evidence="6 7">
    <name type="scientific">Rhodocollybia butyracea</name>
    <dbReference type="NCBI Taxonomy" id="206335"/>
    <lineage>
        <taxon>Eukaryota</taxon>
        <taxon>Fungi</taxon>
        <taxon>Dikarya</taxon>
        <taxon>Basidiomycota</taxon>
        <taxon>Agaricomycotina</taxon>
        <taxon>Agaricomycetes</taxon>
        <taxon>Agaricomycetidae</taxon>
        <taxon>Agaricales</taxon>
        <taxon>Marasmiineae</taxon>
        <taxon>Omphalotaceae</taxon>
        <taxon>Rhodocollybia</taxon>
    </lineage>
</organism>
<dbReference type="Pfam" id="PF04828">
    <property type="entry name" value="GFA"/>
    <property type="match status" value="1"/>
</dbReference>
<keyword evidence="7" id="KW-1185">Reference proteome</keyword>
<dbReference type="GO" id="GO:0016846">
    <property type="term" value="F:carbon-sulfur lyase activity"/>
    <property type="evidence" value="ECO:0007669"/>
    <property type="project" value="InterPro"/>
</dbReference>
<dbReference type="Gene3D" id="3.90.1590.10">
    <property type="entry name" value="glutathione-dependent formaldehyde- activating enzyme (gfa)"/>
    <property type="match status" value="1"/>
</dbReference>
<protein>
    <submittedName>
        <fullName evidence="6">Mss4-like protein</fullName>
    </submittedName>
</protein>
<gene>
    <name evidence="6" type="ORF">BDP27DRAFT_1296299</name>
</gene>
<evidence type="ECO:0000256" key="2">
    <source>
        <dbReference type="ARBA" id="ARBA00022723"/>
    </source>
</evidence>
<accession>A0A9P5PPW3</accession>
<feature type="domain" description="CENP-V/GFA" evidence="5">
    <location>
        <begin position="11"/>
        <end position="126"/>
    </location>
</feature>